<feature type="region of interest" description="Disordered" evidence="1">
    <location>
        <begin position="482"/>
        <end position="549"/>
    </location>
</feature>
<reference evidence="3" key="2">
    <citation type="submission" date="2021-08" db="EMBL/GenBank/DDBJ databases">
        <authorList>
            <person name="Eriksson T."/>
        </authorList>
    </citation>
    <scope>NUCLEOTIDE SEQUENCE</scope>
    <source>
        <strain evidence="3">Stoneville</strain>
        <tissue evidence="3">Whole head</tissue>
    </source>
</reference>
<feature type="region of interest" description="Disordered" evidence="1">
    <location>
        <begin position="1"/>
        <end position="42"/>
    </location>
</feature>
<feature type="region of interest" description="Disordered" evidence="1">
    <location>
        <begin position="55"/>
        <end position="76"/>
    </location>
</feature>
<evidence type="ECO:0000259" key="2">
    <source>
        <dbReference type="PROSITE" id="PS51154"/>
    </source>
</evidence>
<sequence length="934" mass="106189">MGKSKKKCKSSDEAKPANKPIQSDGNNESEKTQESSAVDMHVDVQGGTVDGIIESQKNIQPSESYQHRQYDDARSREPVAHKEFNRIDKGILVIKNSIIMERLEEVNLTREIIMIRVMEGEKRKEQVGMKMNPTEEVQETQIRSDRQSYGGSPEDEEFVLYNNEFKRNKGYVEYVKTREITSDLFEMPEEYSLAHCVAEDMNMGAGIAVRFRRDFKKVGELLNQRQRPGGLAILTHKDRFIYYLVTKRLSSGKPTYSTLFSSLKTLRGHVIANDVKKLAMPRIGCGLDRLQWENVKFMIEFVFAKVDVEIVVCNLEPTEESPQQRHRNCKVTYEKYPIQDIEYGTVIVYFSSEDEFVSPEMHSLDAKFHFLREFGFAKKMSGSVIFYTKTDGYLLCGCIVKKTKADPFDFVALQKCLYSIQTESKKRQLYYVAFQALTDEDTCMNHKLVNVMRNSFREVEVYVCCPGELYDDIMAKERTTGYSPRTSLDRSQNWRSFRQESPTGKFNSSKSDNSWDNGMSSLNAKTKTVEADYSGNESKDEIKESQENITVPQVTTSNDNYWSAGNNQGSALEDKLNYSAWSEDTPTPPASQTVYEAGVQPHPMINITENEGSGSDMDKEYDAFEKELKSGKIECSMVKEQETPSLLGNFSKVCFACEDMMTEGGVPSGSDIGPHLGKLLNQRQTEGGVAFAKENNNFLYCLIVTRSTTSPTGRTIFSAIKQLQEHARKNRVKNVSVPQVKAFSEFKMNEMFQYLLGKFNIQVIITPFENNFDASSLKKRNHNKIQHTKSGIHQMSKKSVIIYLASVDGSISEEMTSLSKKFEFIDEFKKKKKSLGDCVKYKENEDHVLYGCIVKSTHGSPVDFFALQKCIFSVNDYNKVDKLPTVGIQAVKDNDESINYKIATVLLNGLENVTIKMCWPGALKDKMPTKNAHN</sequence>
<gene>
    <name evidence="3" type="ORF">GEV33_008080</name>
</gene>
<reference evidence="3" key="1">
    <citation type="journal article" date="2020" name="J Insects Food Feed">
        <title>The yellow mealworm (Tenebrio molitor) genome: a resource for the emerging insects as food and feed industry.</title>
        <authorList>
            <person name="Eriksson T."/>
            <person name="Andere A."/>
            <person name="Kelstrup H."/>
            <person name="Emery V."/>
            <person name="Picard C."/>
        </authorList>
    </citation>
    <scope>NUCLEOTIDE SEQUENCE</scope>
    <source>
        <strain evidence="3">Stoneville</strain>
        <tissue evidence="3">Whole head</tissue>
    </source>
</reference>
<feature type="compositionally biased region" description="Polar residues" evidence="1">
    <location>
        <begin position="55"/>
        <end position="64"/>
    </location>
</feature>
<proteinExistence type="predicted"/>
<accession>A0A8J6HI58</accession>
<protein>
    <recommendedName>
        <fullName evidence="2">Macro domain-containing protein</fullName>
    </recommendedName>
</protein>
<dbReference type="EMBL" id="JABDTM020024002">
    <property type="protein sequence ID" value="KAH0814712.1"/>
    <property type="molecule type" value="Genomic_DNA"/>
</dbReference>
<feature type="domain" description="Macro" evidence="2">
    <location>
        <begin position="164"/>
        <end position="319"/>
    </location>
</feature>
<evidence type="ECO:0000313" key="3">
    <source>
        <dbReference type="EMBL" id="KAH0814712.1"/>
    </source>
</evidence>
<dbReference type="SUPFAM" id="SSF52949">
    <property type="entry name" value="Macro domain-like"/>
    <property type="match status" value="1"/>
</dbReference>
<dbReference type="Gene3D" id="3.40.220.10">
    <property type="entry name" value="Leucine Aminopeptidase, subunit E, domain 1"/>
    <property type="match status" value="1"/>
</dbReference>
<evidence type="ECO:0000256" key="1">
    <source>
        <dbReference type="SAM" id="MobiDB-lite"/>
    </source>
</evidence>
<name>A0A8J6HI58_TENMO</name>
<dbReference type="InterPro" id="IPR002589">
    <property type="entry name" value="Macro_dom"/>
</dbReference>
<dbReference type="CDD" id="cd02901">
    <property type="entry name" value="Macro_Poa1p-like"/>
    <property type="match status" value="1"/>
</dbReference>
<feature type="compositionally biased region" description="Basic and acidic residues" evidence="1">
    <location>
        <begin position="65"/>
        <end position="76"/>
    </location>
</feature>
<dbReference type="GO" id="GO:0140291">
    <property type="term" value="P:peptidyl-glutamate ADP-deribosylation"/>
    <property type="evidence" value="ECO:0007669"/>
    <property type="project" value="TreeGrafter"/>
</dbReference>
<dbReference type="AlphaFoldDB" id="A0A8J6HI58"/>
<feature type="compositionally biased region" description="Basic and acidic residues" evidence="1">
    <location>
        <begin position="537"/>
        <end position="546"/>
    </location>
</feature>
<comment type="caution">
    <text evidence="3">The sequence shown here is derived from an EMBL/GenBank/DDBJ whole genome shotgun (WGS) entry which is preliminary data.</text>
</comment>
<feature type="region of interest" description="Disordered" evidence="1">
    <location>
        <begin position="132"/>
        <end position="153"/>
    </location>
</feature>
<dbReference type="InterPro" id="IPR050892">
    <property type="entry name" value="ADP-ribose_metab_enzymes"/>
</dbReference>
<organism evidence="3 4">
    <name type="scientific">Tenebrio molitor</name>
    <name type="common">Yellow mealworm beetle</name>
    <dbReference type="NCBI Taxonomy" id="7067"/>
    <lineage>
        <taxon>Eukaryota</taxon>
        <taxon>Metazoa</taxon>
        <taxon>Ecdysozoa</taxon>
        <taxon>Arthropoda</taxon>
        <taxon>Hexapoda</taxon>
        <taxon>Insecta</taxon>
        <taxon>Pterygota</taxon>
        <taxon>Neoptera</taxon>
        <taxon>Endopterygota</taxon>
        <taxon>Coleoptera</taxon>
        <taxon>Polyphaga</taxon>
        <taxon>Cucujiformia</taxon>
        <taxon>Tenebrionidae</taxon>
        <taxon>Tenebrio</taxon>
    </lineage>
</organism>
<dbReference type="PANTHER" id="PTHR12521">
    <property type="entry name" value="PROTEIN C6ORF130"/>
    <property type="match status" value="1"/>
</dbReference>
<feature type="compositionally biased region" description="Polar residues" evidence="1">
    <location>
        <begin position="482"/>
        <end position="526"/>
    </location>
</feature>
<evidence type="ECO:0000313" key="4">
    <source>
        <dbReference type="Proteomes" id="UP000719412"/>
    </source>
</evidence>
<dbReference type="InterPro" id="IPR043472">
    <property type="entry name" value="Macro_dom-like"/>
</dbReference>
<keyword evidence="4" id="KW-1185">Reference proteome</keyword>
<dbReference type="PANTHER" id="PTHR12521:SF0">
    <property type="entry name" value="ADP-RIBOSE GLYCOHYDROLASE OARD1"/>
    <property type="match status" value="1"/>
</dbReference>
<dbReference type="PROSITE" id="PS51154">
    <property type="entry name" value="MACRO"/>
    <property type="match status" value="1"/>
</dbReference>
<dbReference type="Proteomes" id="UP000719412">
    <property type="component" value="Unassembled WGS sequence"/>
</dbReference>